<feature type="domain" description="Exonuclease VII large subunit C-terminal" evidence="7">
    <location>
        <begin position="135"/>
        <end position="446"/>
    </location>
</feature>
<dbReference type="STRING" id="391936.S7S_03800"/>
<keyword evidence="1 5" id="KW-0963">Cytoplasm</keyword>
<dbReference type="KEGG" id="apac:S7S_03800"/>
<dbReference type="PANTHER" id="PTHR30008:SF0">
    <property type="entry name" value="EXODEOXYRIBONUCLEASE 7 LARGE SUBUNIT"/>
    <property type="match status" value="1"/>
</dbReference>
<dbReference type="CDD" id="cd04489">
    <property type="entry name" value="ExoVII_LU_OBF"/>
    <property type="match status" value="1"/>
</dbReference>
<evidence type="ECO:0000256" key="4">
    <source>
        <dbReference type="ARBA" id="ARBA00022839"/>
    </source>
</evidence>
<dbReference type="Pfam" id="PF02601">
    <property type="entry name" value="Exonuc_VII_L"/>
    <property type="match status" value="1"/>
</dbReference>
<feature type="domain" description="OB-fold nucleic acid binding" evidence="8">
    <location>
        <begin position="19"/>
        <end position="112"/>
    </location>
</feature>
<dbReference type="HOGENOM" id="CLU_023625_3_1_6"/>
<dbReference type="InterPro" id="IPR003753">
    <property type="entry name" value="Exonuc_VII_L"/>
</dbReference>
<dbReference type="EMBL" id="CP004387">
    <property type="protein sequence ID" value="AJD47182.1"/>
    <property type="molecule type" value="Genomic_DNA"/>
</dbReference>
<keyword evidence="2 5" id="KW-0540">Nuclease</keyword>
<evidence type="ECO:0000256" key="5">
    <source>
        <dbReference type="HAMAP-Rule" id="MF_00378"/>
    </source>
</evidence>
<dbReference type="EC" id="3.1.11.6" evidence="5"/>
<dbReference type="NCBIfam" id="TIGR00237">
    <property type="entry name" value="xseA"/>
    <property type="match status" value="1"/>
</dbReference>
<dbReference type="OrthoDB" id="9802795at2"/>
<proteinExistence type="inferred from homology"/>
<dbReference type="GO" id="GO:0008855">
    <property type="term" value="F:exodeoxyribonuclease VII activity"/>
    <property type="evidence" value="ECO:0007669"/>
    <property type="project" value="UniProtKB-UniRule"/>
</dbReference>
<evidence type="ECO:0000259" key="7">
    <source>
        <dbReference type="Pfam" id="PF02601"/>
    </source>
</evidence>
<dbReference type="GO" id="GO:0003676">
    <property type="term" value="F:nucleic acid binding"/>
    <property type="evidence" value="ECO:0007669"/>
    <property type="project" value="InterPro"/>
</dbReference>
<evidence type="ECO:0000256" key="6">
    <source>
        <dbReference type="RuleBase" id="RU004355"/>
    </source>
</evidence>
<dbReference type="PANTHER" id="PTHR30008">
    <property type="entry name" value="EXODEOXYRIBONUCLEASE 7 LARGE SUBUNIT"/>
    <property type="match status" value="1"/>
</dbReference>
<comment type="similarity">
    <text evidence="5 6">Belongs to the XseA family.</text>
</comment>
<dbReference type="Pfam" id="PF13742">
    <property type="entry name" value="tRNA_anti_2"/>
    <property type="match status" value="1"/>
</dbReference>
<accession>A0A0B4XLB5</accession>
<name>A0A0B4XLB5_9GAMM</name>
<dbReference type="AlphaFoldDB" id="A0A0B4XLB5"/>
<dbReference type="InterPro" id="IPR020579">
    <property type="entry name" value="Exonuc_VII_lsu_C"/>
</dbReference>
<dbReference type="GO" id="GO:0006308">
    <property type="term" value="P:DNA catabolic process"/>
    <property type="evidence" value="ECO:0007669"/>
    <property type="project" value="UniProtKB-UniRule"/>
</dbReference>
<comment type="catalytic activity">
    <reaction evidence="5 6">
        <text>Exonucleolytic cleavage in either 5'- to 3'- or 3'- to 5'-direction to yield nucleoside 5'-phosphates.</text>
        <dbReference type="EC" id="3.1.11.6"/>
    </reaction>
</comment>
<dbReference type="Proteomes" id="UP000006764">
    <property type="component" value="Chromosome"/>
</dbReference>
<keyword evidence="10" id="KW-1185">Reference proteome</keyword>
<reference evidence="9 10" key="1">
    <citation type="journal article" date="2012" name="J. Bacteriol.">
        <title>Genome sequence of an alkane-degrading bacterium, Alcanivorax pacificus type strain W11-5, isolated from deep sea sediment.</title>
        <authorList>
            <person name="Lai Q."/>
            <person name="Shao Z."/>
        </authorList>
    </citation>
    <scope>NUCLEOTIDE SEQUENCE [LARGE SCALE GENOMIC DNA]</scope>
    <source>
        <strain evidence="9 10">W11-5</strain>
    </source>
</reference>
<dbReference type="GO" id="GO:0005737">
    <property type="term" value="C:cytoplasm"/>
    <property type="evidence" value="ECO:0007669"/>
    <property type="project" value="UniProtKB-SubCell"/>
</dbReference>
<evidence type="ECO:0000313" key="10">
    <source>
        <dbReference type="Proteomes" id="UP000006764"/>
    </source>
</evidence>
<keyword evidence="3 5" id="KW-0378">Hydrolase</keyword>
<protein>
    <recommendedName>
        <fullName evidence="5">Exodeoxyribonuclease 7 large subunit</fullName>
        <ecNumber evidence="5">3.1.11.6</ecNumber>
    </recommendedName>
    <alternativeName>
        <fullName evidence="5">Exodeoxyribonuclease VII large subunit</fullName>
        <shortName evidence="5">Exonuclease VII large subunit</shortName>
    </alternativeName>
</protein>
<dbReference type="HAMAP" id="MF_00378">
    <property type="entry name" value="Exonuc_7_L"/>
    <property type="match status" value="1"/>
</dbReference>
<comment type="function">
    <text evidence="5">Bidirectionally degrades single-stranded DNA into large acid-insoluble oligonucleotides, which are then degraded further into small acid-soluble oligonucleotides.</text>
</comment>
<evidence type="ECO:0000259" key="8">
    <source>
        <dbReference type="Pfam" id="PF13742"/>
    </source>
</evidence>
<comment type="subcellular location">
    <subcellularLocation>
        <location evidence="5 6">Cytoplasm</location>
    </subcellularLocation>
</comment>
<evidence type="ECO:0000256" key="1">
    <source>
        <dbReference type="ARBA" id="ARBA00022490"/>
    </source>
</evidence>
<comment type="subunit">
    <text evidence="5">Heterooligomer composed of large and small subunits.</text>
</comment>
<evidence type="ECO:0000256" key="3">
    <source>
        <dbReference type="ARBA" id="ARBA00022801"/>
    </source>
</evidence>
<dbReference type="GO" id="GO:0009318">
    <property type="term" value="C:exodeoxyribonuclease VII complex"/>
    <property type="evidence" value="ECO:0007669"/>
    <property type="project" value="UniProtKB-UniRule"/>
</dbReference>
<dbReference type="RefSeq" id="WP_008738149.1">
    <property type="nucleotide sequence ID" value="NZ_CP004387.1"/>
</dbReference>
<evidence type="ECO:0000313" key="9">
    <source>
        <dbReference type="EMBL" id="AJD47182.1"/>
    </source>
</evidence>
<gene>
    <name evidence="5" type="primary">xseA</name>
    <name evidence="9" type="ORF">S7S_03800</name>
</gene>
<organism evidence="9 10">
    <name type="scientific">Isoalcanivorax pacificus W11-5</name>
    <dbReference type="NCBI Taxonomy" id="391936"/>
    <lineage>
        <taxon>Bacteria</taxon>
        <taxon>Pseudomonadati</taxon>
        <taxon>Pseudomonadota</taxon>
        <taxon>Gammaproteobacteria</taxon>
        <taxon>Oceanospirillales</taxon>
        <taxon>Alcanivoracaceae</taxon>
        <taxon>Isoalcanivorax</taxon>
    </lineage>
</organism>
<evidence type="ECO:0000256" key="2">
    <source>
        <dbReference type="ARBA" id="ARBA00022722"/>
    </source>
</evidence>
<keyword evidence="4 5" id="KW-0269">Exonuclease</keyword>
<sequence length="458" mass="51039">MSIDPDILAGHPTAERRVYTVSRLNLEAQGLLEGSFPLIWLEAELSNLSRPASGHLYFSLKDDRAQVTAAMFRNRNQMLRFTPRNGQQVLVRARITLYVPRGSFQLVVEHMEEAGEGRLRQQFEALKEKLRAEGLFESDRKRPLPALPRQIGVITSPSGAVIRDILHVLKRRCPQIPVLIYPAAVQGRDAPAQLRAALALANARQECDVLILARGGGSLEDLWAFNDEQLARDVAASGIPVVSAVGHEVDTGLTDFAADMRAPTPSAAAELVGPDLTLFTDRLKVAQRRLARQVQLHLLQQAERLTAVRRRLRHPRERLEQHAQQLDELDARLQRQMRHQLALAGQQAHQLSRRLQAQNPSALLARRQQTLDALARRLVLPAPRQLKQTQRELAQLGQRLHTASPLATLGRGYSISFVGDTALRSVAAVQSGDRLRTRLADGEMESEVLAVHPTQDPR</sequence>
<dbReference type="InterPro" id="IPR025824">
    <property type="entry name" value="OB-fold_nuc-bd_dom"/>
</dbReference>